<name>A0A2U0TZ03_9BACT</name>
<keyword evidence="5 7" id="KW-0472">Membrane</keyword>
<keyword evidence="3 7" id="KW-0812">Transmembrane</keyword>
<evidence type="ECO:0000256" key="3">
    <source>
        <dbReference type="ARBA" id="ARBA00022692"/>
    </source>
</evidence>
<feature type="transmembrane region" description="Helical" evidence="7">
    <location>
        <begin position="12"/>
        <end position="33"/>
    </location>
</feature>
<evidence type="ECO:0000256" key="5">
    <source>
        <dbReference type="ARBA" id="ARBA00023136"/>
    </source>
</evidence>
<dbReference type="GO" id="GO:0005886">
    <property type="term" value="C:plasma membrane"/>
    <property type="evidence" value="ECO:0007669"/>
    <property type="project" value="UniProtKB-SubCell"/>
</dbReference>
<keyword evidence="11" id="KW-1185">Reference proteome</keyword>
<feature type="domain" description="ABC3 transporter permease C-terminal" evidence="8">
    <location>
        <begin position="677"/>
        <end position="790"/>
    </location>
</feature>
<sequence length="797" mass="89578">MKSFFRFLLRNPLYTFINIVGLAVSLMFVILFGDYTWRQCTVDSQHDNADRIVVLGNQSNLYTWHGPTQDLGKILPEVENTCCVLAHSGNVMVEGKKIDRGSNADGQNAANILLVDSSFFNIFDYDIVDGDHRSPLRVSDNCVITESLAHRLFPDGKAIGKGIEIVGDRDICIANDNPYDSTLVYTVSAVMKDFDKTIFPNSIEIVVHMSRQPQICGFTASPNAYAYTGNGYTRSFLLLRPGADLSSKRDMIKKYMNTNIPALGFSPWKETTLTPLRELMFSPLNDGCGLQKGDRGRMGVLLAVVVAIFLFAVTNYINLTMANMGFRFKEMATRMLLGSEKIQISMQLIAESAFIVSISFGLGLLLAFAFQNKVSMLFKGHIMLQHDINVLSITICIVFIVALSILSGIFPILQMAKYKPVDVIKGSFRYHSKMFLGRLFIMLQSMVMVMMLTATLVIYLQVRHLVNAPLGFNYENVFMVAANNTQAMREELDKMPFVQRVGCFEGTSLTGNNTNMITIHRPDNDATQDVSFYTLNMDSVALGIYGLKLSVDYGPSEGSYYLNERGARLLGLRDNDRVLTLNDGKHQLSGIFKDFHFCNILMEAQPFIIRILDPADMKNMFFLVKTDGSLQAEQRLKEAVARVDKTKEDLEWKVDNFKEDINAAFEDNNNTLLIVVLFGVVALFISTLGYIGTSVFFIRQHKKEVGIRKIMGCSTELVLCNLLRRFLSPLLLSYIIATPLAWYVLSEWLRNFPYRISLTPWMMLLPVAVSFALALSSVFLQTLRAACTNPVKTIKTE</sequence>
<dbReference type="OrthoDB" id="973976at2"/>
<protein>
    <submittedName>
        <fullName evidence="10">Putative ABC transport system permease protein</fullName>
    </submittedName>
</protein>
<evidence type="ECO:0000313" key="10">
    <source>
        <dbReference type="EMBL" id="PVX48830.1"/>
    </source>
</evidence>
<dbReference type="Pfam" id="PF02687">
    <property type="entry name" value="FtsX"/>
    <property type="match status" value="2"/>
</dbReference>
<keyword evidence="4 7" id="KW-1133">Transmembrane helix</keyword>
<evidence type="ECO:0000256" key="7">
    <source>
        <dbReference type="SAM" id="Phobius"/>
    </source>
</evidence>
<feature type="transmembrane region" description="Helical" evidence="7">
    <location>
        <begin position="348"/>
        <end position="370"/>
    </location>
</feature>
<feature type="domain" description="ABC3 transporter permease C-terminal" evidence="8">
    <location>
        <begin position="304"/>
        <end position="420"/>
    </location>
</feature>
<keyword evidence="2" id="KW-1003">Cell membrane</keyword>
<reference evidence="10 11" key="1">
    <citation type="submission" date="2018-05" db="EMBL/GenBank/DDBJ databases">
        <title>Genomic Encyclopedia of Type Strains, Phase IV (KMG-IV): sequencing the most valuable type-strain genomes for metagenomic binning, comparative biology and taxonomic classification.</title>
        <authorList>
            <person name="Goeker M."/>
        </authorList>
    </citation>
    <scope>NUCLEOTIDE SEQUENCE [LARGE SCALE GENOMIC DNA]</scope>
    <source>
        <strain evidence="10 11">DSM 100333</strain>
    </source>
</reference>
<evidence type="ECO:0000256" key="4">
    <source>
        <dbReference type="ARBA" id="ARBA00022989"/>
    </source>
</evidence>
<evidence type="ECO:0000259" key="9">
    <source>
        <dbReference type="Pfam" id="PF12704"/>
    </source>
</evidence>
<dbReference type="PANTHER" id="PTHR30572:SF18">
    <property type="entry name" value="ABC-TYPE MACROLIDE FAMILY EXPORT SYSTEM PERMEASE COMPONENT 2"/>
    <property type="match status" value="1"/>
</dbReference>
<gene>
    <name evidence="10" type="ORF">C7379_12324</name>
</gene>
<proteinExistence type="predicted"/>
<dbReference type="EMBL" id="QENY01000023">
    <property type="protein sequence ID" value="PVX48830.1"/>
    <property type="molecule type" value="Genomic_DNA"/>
</dbReference>
<feature type="transmembrane region" description="Helical" evidence="7">
    <location>
        <begin position="758"/>
        <end position="780"/>
    </location>
</feature>
<evidence type="ECO:0000259" key="8">
    <source>
        <dbReference type="Pfam" id="PF02687"/>
    </source>
</evidence>
<feature type="transmembrane region" description="Helical" evidence="7">
    <location>
        <begin position="726"/>
        <end position="746"/>
    </location>
</feature>
<evidence type="ECO:0000313" key="11">
    <source>
        <dbReference type="Proteomes" id="UP000245870"/>
    </source>
</evidence>
<feature type="domain" description="MacB-like periplasmic core" evidence="9">
    <location>
        <begin position="15"/>
        <end position="250"/>
    </location>
</feature>
<accession>A0A2U0TZ03</accession>
<dbReference type="InterPro" id="IPR025857">
    <property type="entry name" value="MacB_PCD"/>
</dbReference>
<feature type="transmembrane region" description="Helical" evidence="7">
    <location>
        <begin position="672"/>
        <end position="698"/>
    </location>
</feature>
<evidence type="ECO:0000256" key="6">
    <source>
        <dbReference type="SAM" id="Coils"/>
    </source>
</evidence>
<evidence type="ECO:0000256" key="2">
    <source>
        <dbReference type="ARBA" id="ARBA00022475"/>
    </source>
</evidence>
<comment type="subcellular location">
    <subcellularLocation>
        <location evidence="1">Cell membrane</location>
        <topology evidence="1">Multi-pass membrane protein</topology>
    </subcellularLocation>
</comment>
<dbReference type="Pfam" id="PF12704">
    <property type="entry name" value="MacB_PCD"/>
    <property type="match status" value="1"/>
</dbReference>
<feature type="transmembrane region" description="Helical" evidence="7">
    <location>
        <begin position="435"/>
        <end position="460"/>
    </location>
</feature>
<feature type="transmembrane region" description="Helical" evidence="7">
    <location>
        <begin position="298"/>
        <end position="319"/>
    </location>
</feature>
<dbReference type="RefSeq" id="WP_116617285.1">
    <property type="nucleotide sequence ID" value="NZ_QENY01000023.1"/>
</dbReference>
<dbReference type="InterPro" id="IPR003838">
    <property type="entry name" value="ABC3_permease_C"/>
</dbReference>
<feature type="coiled-coil region" evidence="6">
    <location>
        <begin position="629"/>
        <end position="667"/>
    </location>
</feature>
<dbReference type="Proteomes" id="UP000245870">
    <property type="component" value="Unassembled WGS sequence"/>
</dbReference>
<dbReference type="AlphaFoldDB" id="A0A2U0TZ03"/>
<dbReference type="GO" id="GO:0022857">
    <property type="term" value="F:transmembrane transporter activity"/>
    <property type="evidence" value="ECO:0007669"/>
    <property type="project" value="TreeGrafter"/>
</dbReference>
<dbReference type="PANTHER" id="PTHR30572">
    <property type="entry name" value="MEMBRANE COMPONENT OF TRANSPORTER-RELATED"/>
    <property type="match status" value="1"/>
</dbReference>
<keyword evidence="6" id="KW-0175">Coiled coil</keyword>
<organism evidence="10 11">
    <name type="scientific">Hallella colorans</name>
    <dbReference type="NCBI Taxonomy" id="1703337"/>
    <lineage>
        <taxon>Bacteria</taxon>
        <taxon>Pseudomonadati</taxon>
        <taxon>Bacteroidota</taxon>
        <taxon>Bacteroidia</taxon>
        <taxon>Bacteroidales</taxon>
        <taxon>Prevotellaceae</taxon>
        <taxon>Hallella</taxon>
    </lineage>
</organism>
<evidence type="ECO:0000256" key="1">
    <source>
        <dbReference type="ARBA" id="ARBA00004651"/>
    </source>
</evidence>
<comment type="caution">
    <text evidence="10">The sequence shown here is derived from an EMBL/GenBank/DDBJ whole genome shotgun (WGS) entry which is preliminary data.</text>
</comment>
<dbReference type="InterPro" id="IPR050250">
    <property type="entry name" value="Macrolide_Exporter_MacB"/>
</dbReference>
<feature type="transmembrane region" description="Helical" evidence="7">
    <location>
        <begin position="390"/>
        <end position="414"/>
    </location>
</feature>